<feature type="binding site" evidence="7">
    <location>
        <position position="131"/>
    </location>
    <ligand>
        <name>glyoxylate</name>
        <dbReference type="ChEBI" id="CHEBI:36655"/>
    </ligand>
</feature>
<dbReference type="PROSITE" id="PS00557">
    <property type="entry name" value="FMN_HYDROXY_ACID_DH_1"/>
    <property type="match status" value="1"/>
</dbReference>
<evidence type="ECO:0000313" key="9">
    <source>
        <dbReference type="EMBL" id="GGE30900.1"/>
    </source>
</evidence>
<evidence type="ECO:0000259" key="8">
    <source>
        <dbReference type="PROSITE" id="PS51349"/>
    </source>
</evidence>
<proteinExistence type="inferred from homology"/>
<dbReference type="Proteomes" id="UP000602745">
    <property type="component" value="Unassembled WGS sequence"/>
</dbReference>
<feature type="binding site" evidence="7">
    <location>
        <position position="232"/>
    </location>
    <ligand>
        <name>FMN</name>
        <dbReference type="ChEBI" id="CHEBI:58210"/>
    </ligand>
</feature>
<protein>
    <submittedName>
        <fullName evidence="9">Alpha-hydroxy-acid oxidizing enzyme</fullName>
    </submittedName>
</protein>
<comment type="similarity">
    <text evidence="5">Belongs to the FMN-dependent alpha-hydroxy acid dehydrogenase family.</text>
</comment>
<comment type="caution">
    <text evidence="9">The sequence shown here is derived from an EMBL/GenBank/DDBJ whole genome shotgun (WGS) entry which is preliminary data.</text>
</comment>
<evidence type="ECO:0000256" key="1">
    <source>
        <dbReference type="ARBA" id="ARBA00001917"/>
    </source>
</evidence>
<dbReference type="PANTHER" id="PTHR10578">
    <property type="entry name" value="S -2-HYDROXY-ACID OXIDASE-RELATED"/>
    <property type="match status" value="1"/>
</dbReference>
<evidence type="ECO:0000313" key="10">
    <source>
        <dbReference type="Proteomes" id="UP000602745"/>
    </source>
</evidence>
<dbReference type="PIRSF" id="PIRSF000138">
    <property type="entry name" value="Al-hdrx_acd_dh"/>
    <property type="match status" value="1"/>
</dbReference>
<keyword evidence="4" id="KW-0560">Oxidoreductase</keyword>
<dbReference type="Gene3D" id="3.20.20.70">
    <property type="entry name" value="Aldolase class I"/>
    <property type="match status" value="1"/>
</dbReference>
<dbReference type="GO" id="GO:0010181">
    <property type="term" value="F:FMN binding"/>
    <property type="evidence" value="ECO:0007669"/>
    <property type="project" value="InterPro"/>
</dbReference>
<feature type="binding site" evidence="7">
    <location>
        <position position="166"/>
    </location>
    <ligand>
        <name>glyoxylate</name>
        <dbReference type="ChEBI" id="CHEBI:36655"/>
    </ligand>
</feature>
<gene>
    <name evidence="9" type="primary">lldA</name>
    <name evidence="9" type="ORF">GCM10007276_05130</name>
</gene>
<dbReference type="InterPro" id="IPR037396">
    <property type="entry name" value="FMN_HAD"/>
</dbReference>
<dbReference type="PROSITE" id="PS51349">
    <property type="entry name" value="FMN_HYDROXY_ACID_DH_2"/>
    <property type="match status" value="1"/>
</dbReference>
<reference evidence="9" key="1">
    <citation type="journal article" date="2014" name="Int. J. Syst. Evol. Microbiol.">
        <title>Complete genome sequence of Corynebacterium casei LMG S-19264T (=DSM 44701T), isolated from a smear-ripened cheese.</title>
        <authorList>
            <consortium name="US DOE Joint Genome Institute (JGI-PGF)"/>
            <person name="Walter F."/>
            <person name="Albersmeier A."/>
            <person name="Kalinowski J."/>
            <person name="Ruckert C."/>
        </authorList>
    </citation>
    <scope>NUCLEOTIDE SEQUENCE</scope>
    <source>
        <strain evidence="9">CCM 7684</strain>
    </source>
</reference>
<dbReference type="GO" id="GO:0009060">
    <property type="term" value="P:aerobic respiration"/>
    <property type="evidence" value="ECO:0007669"/>
    <property type="project" value="TreeGrafter"/>
</dbReference>
<keyword evidence="3 7" id="KW-0288">FMN</keyword>
<dbReference type="PANTHER" id="PTHR10578:SF107">
    <property type="entry name" value="2-HYDROXYACID OXIDASE 1"/>
    <property type="match status" value="1"/>
</dbReference>
<feature type="active site" description="Proton acceptor" evidence="6">
    <location>
        <position position="234"/>
    </location>
</feature>
<dbReference type="GO" id="GO:0004459">
    <property type="term" value="F:L-lactate dehydrogenase (NAD+) activity"/>
    <property type="evidence" value="ECO:0007669"/>
    <property type="project" value="TreeGrafter"/>
</dbReference>
<dbReference type="AlphaFoldDB" id="A0A8J2VLP2"/>
<dbReference type="EMBL" id="BMCP01000001">
    <property type="protein sequence ID" value="GGE30900.1"/>
    <property type="molecule type" value="Genomic_DNA"/>
</dbReference>
<dbReference type="InterPro" id="IPR000262">
    <property type="entry name" value="FMN-dep_DH"/>
</dbReference>
<dbReference type="InterPro" id="IPR008259">
    <property type="entry name" value="FMN_hydac_DH_AS"/>
</dbReference>
<feature type="binding site" evidence="7">
    <location>
        <position position="210"/>
    </location>
    <ligand>
        <name>FMN</name>
        <dbReference type="ChEBI" id="CHEBI:58210"/>
    </ligand>
</feature>
<comment type="cofactor">
    <cofactor evidence="1">
        <name>FMN</name>
        <dbReference type="ChEBI" id="CHEBI:58210"/>
    </cofactor>
</comment>
<feature type="binding site" evidence="7">
    <location>
        <position position="234"/>
    </location>
    <ligand>
        <name>glyoxylate</name>
        <dbReference type="ChEBI" id="CHEBI:36655"/>
    </ligand>
</feature>
<dbReference type="InterPro" id="IPR012133">
    <property type="entry name" value="Alpha-hydoxy_acid_DH_FMN"/>
</dbReference>
<evidence type="ECO:0000256" key="5">
    <source>
        <dbReference type="ARBA" id="ARBA00024042"/>
    </source>
</evidence>
<sequence>MMSQFVSLVQLKDAAASNLSADLADHIASAAGTEATLRRNLMAFESIAFRPRVLRDVSRVDTSGMVLDRKCRLPVVLAPVASLHRIAPDADCALVRAAGRFGVPTFISSIAEAGFEAIAGAGPGALALQLYVRQDPVEVAAIVKRAQDAGYAAIAVTVDSANYGIRDRQRLGKYPSPATHAPGRDHQARLTWEILDEIMSAAAPIPVMLKGIQTAEDAVQAVRCGVKTLYISNHGGRQLDHSRATLDVLREVRAAIGPETTIILDSGIRRGTDVLKAIALGANAVGLGRLMVWALAAGGEQGVVSMLELLEEEMQNAMALLGVRSLAELNSSYVADVPPLSWS</sequence>
<feature type="binding site" evidence="7">
    <location>
        <begin position="265"/>
        <end position="269"/>
    </location>
    <ligand>
        <name>FMN</name>
        <dbReference type="ChEBI" id="CHEBI:58210"/>
    </ligand>
</feature>
<keyword evidence="2 7" id="KW-0285">Flavoprotein</keyword>
<evidence type="ECO:0000256" key="3">
    <source>
        <dbReference type="ARBA" id="ARBA00022643"/>
    </source>
</evidence>
<accession>A0A8J2VLP2</accession>
<dbReference type="InterPro" id="IPR013785">
    <property type="entry name" value="Aldolase_TIM"/>
</dbReference>
<feature type="domain" description="FMN hydroxy acid dehydrogenase" evidence="8">
    <location>
        <begin position="1"/>
        <end position="339"/>
    </location>
</feature>
<feature type="binding site" evidence="7">
    <location>
        <position position="108"/>
    </location>
    <ligand>
        <name>FMN</name>
        <dbReference type="ChEBI" id="CHEBI:58210"/>
    </ligand>
</feature>
<organism evidence="9 10">
    <name type="scientific">Agaricicola taiwanensis</name>
    <dbReference type="NCBI Taxonomy" id="591372"/>
    <lineage>
        <taxon>Bacteria</taxon>
        <taxon>Pseudomonadati</taxon>
        <taxon>Pseudomonadota</taxon>
        <taxon>Alphaproteobacteria</taxon>
        <taxon>Rhodobacterales</taxon>
        <taxon>Paracoccaceae</taxon>
        <taxon>Agaricicola</taxon>
    </lineage>
</organism>
<evidence type="ECO:0000256" key="7">
    <source>
        <dbReference type="PIRSR" id="PIRSR000138-2"/>
    </source>
</evidence>
<feature type="binding site" evidence="7">
    <location>
        <position position="157"/>
    </location>
    <ligand>
        <name>FMN</name>
        <dbReference type="ChEBI" id="CHEBI:58210"/>
    </ligand>
</feature>
<name>A0A8J2VLP2_9RHOB</name>
<dbReference type="Pfam" id="PF01070">
    <property type="entry name" value="FMN_dh"/>
    <property type="match status" value="2"/>
</dbReference>
<feature type="binding site" evidence="7">
    <location>
        <begin position="288"/>
        <end position="289"/>
    </location>
    <ligand>
        <name>FMN</name>
        <dbReference type="ChEBI" id="CHEBI:58210"/>
    </ligand>
</feature>
<evidence type="ECO:0000256" key="6">
    <source>
        <dbReference type="PIRSR" id="PIRSR000138-1"/>
    </source>
</evidence>
<evidence type="ECO:0000256" key="4">
    <source>
        <dbReference type="ARBA" id="ARBA00023002"/>
    </source>
</evidence>
<dbReference type="RefSeq" id="WP_188408131.1">
    <property type="nucleotide sequence ID" value="NZ_BMCP01000001.1"/>
</dbReference>
<dbReference type="GO" id="GO:0005886">
    <property type="term" value="C:plasma membrane"/>
    <property type="evidence" value="ECO:0007669"/>
    <property type="project" value="TreeGrafter"/>
</dbReference>
<feature type="binding site" evidence="7">
    <location>
        <begin position="79"/>
        <end position="81"/>
    </location>
    <ligand>
        <name>FMN</name>
        <dbReference type="ChEBI" id="CHEBI:58210"/>
    </ligand>
</feature>
<evidence type="ECO:0000256" key="2">
    <source>
        <dbReference type="ARBA" id="ARBA00022630"/>
    </source>
</evidence>
<dbReference type="SUPFAM" id="SSF51395">
    <property type="entry name" value="FMN-linked oxidoreductases"/>
    <property type="match status" value="1"/>
</dbReference>
<keyword evidence="10" id="KW-1185">Reference proteome</keyword>
<feature type="binding site" evidence="7">
    <location>
        <position position="129"/>
    </location>
    <ligand>
        <name>FMN</name>
        <dbReference type="ChEBI" id="CHEBI:58210"/>
    </ligand>
</feature>
<feature type="binding site" evidence="7">
    <location>
        <position position="237"/>
    </location>
    <ligand>
        <name>glyoxylate</name>
        <dbReference type="ChEBI" id="CHEBI:36655"/>
    </ligand>
</feature>
<reference evidence="9" key="2">
    <citation type="submission" date="2020-09" db="EMBL/GenBank/DDBJ databases">
        <authorList>
            <person name="Sun Q."/>
            <person name="Sedlacek I."/>
        </authorList>
    </citation>
    <scope>NUCLEOTIDE SEQUENCE</scope>
    <source>
        <strain evidence="9">CCM 7684</strain>
    </source>
</reference>
<dbReference type="CDD" id="cd02809">
    <property type="entry name" value="alpha_hydroxyacid_oxid_FMN"/>
    <property type="match status" value="1"/>
</dbReference>